<evidence type="ECO:0000259" key="3">
    <source>
        <dbReference type="PROSITE" id="PS50075"/>
    </source>
</evidence>
<comment type="caution">
    <text evidence="4">The sequence shown here is derived from an EMBL/GenBank/DDBJ whole genome shotgun (WGS) entry which is preliminary data.</text>
</comment>
<accession>A0ABV8GJM3</accession>
<protein>
    <submittedName>
        <fullName evidence="4">Acyl carrier protein</fullName>
    </submittedName>
</protein>
<evidence type="ECO:0000313" key="5">
    <source>
        <dbReference type="Proteomes" id="UP001595851"/>
    </source>
</evidence>
<dbReference type="EMBL" id="JBHSBI010000032">
    <property type="protein sequence ID" value="MFC4014163.1"/>
    <property type="molecule type" value="Genomic_DNA"/>
</dbReference>
<dbReference type="RefSeq" id="WP_379534012.1">
    <property type="nucleotide sequence ID" value="NZ_JBHSBI010000032.1"/>
</dbReference>
<dbReference type="Gene3D" id="1.10.1200.10">
    <property type="entry name" value="ACP-like"/>
    <property type="match status" value="1"/>
</dbReference>
<evidence type="ECO:0000313" key="4">
    <source>
        <dbReference type="EMBL" id="MFC4014163.1"/>
    </source>
</evidence>
<sequence length="100" mass="10698">MTEQSTTTAPGRSEEEVRAYVCEIILELAPSPGQAATDGGARLVEDLGFHSLALLELAFTLEDEFDLQPIDEETARRITTIEAVGGHVVSSLRERGALAG</sequence>
<keyword evidence="5" id="KW-1185">Reference proteome</keyword>
<feature type="domain" description="Carrier" evidence="3">
    <location>
        <begin position="12"/>
        <end position="92"/>
    </location>
</feature>
<evidence type="ECO:0000256" key="1">
    <source>
        <dbReference type="ARBA" id="ARBA00022450"/>
    </source>
</evidence>
<gene>
    <name evidence="4" type="ORF">ACFOY2_43535</name>
</gene>
<keyword evidence="2" id="KW-0597">Phosphoprotein</keyword>
<dbReference type="InterPro" id="IPR009081">
    <property type="entry name" value="PP-bd_ACP"/>
</dbReference>
<dbReference type="Proteomes" id="UP001595851">
    <property type="component" value="Unassembled WGS sequence"/>
</dbReference>
<organism evidence="4 5">
    <name type="scientific">Nonomuraea purpurea</name>
    <dbReference type="NCBI Taxonomy" id="1849276"/>
    <lineage>
        <taxon>Bacteria</taxon>
        <taxon>Bacillati</taxon>
        <taxon>Actinomycetota</taxon>
        <taxon>Actinomycetes</taxon>
        <taxon>Streptosporangiales</taxon>
        <taxon>Streptosporangiaceae</taxon>
        <taxon>Nonomuraea</taxon>
    </lineage>
</organism>
<dbReference type="PROSITE" id="PS50075">
    <property type="entry name" value="CARRIER"/>
    <property type="match status" value="1"/>
</dbReference>
<evidence type="ECO:0000256" key="2">
    <source>
        <dbReference type="ARBA" id="ARBA00022553"/>
    </source>
</evidence>
<dbReference type="Pfam" id="PF00550">
    <property type="entry name" value="PP-binding"/>
    <property type="match status" value="1"/>
</dbReference>
<dbReference type="PROSITE" id="PS00012">
    <property type="entry name" value="PHOSPHOPANTETHEINE"/>
    <property type="match status" value="1"/>
</dbReference>
<name>A0ABV8GJM3_9ACTN</name>
<proteinExistence type="predicted"/>
<reference evidence="5" key="1">
    <citation type="journal article" date="2019" name="Int. J. Syst. Evol. Microbiol.">
        <title>The Global Catalogue of Microorganisms (GCM) 10K type strain sequencing project: providing services to taxonomists for standard genome sequencing and annotation.</title>
        <authorList>
            <consortium name="The Broad Institute Genomics Platform"/>
            <consortium name="The Broad Institute Genome Sequencing Center for Infectious Disease"/>
            <person name="Wu L."/>
            <person name="Ma J."/>
        </authorList>
    </citation>
    <scope>NUCLEOTIDE SEQUENCE [LARGE SCALE GENOMIC DNA]</scope>
    <source>
        <strain evidence="5">TBRC 1276</strain>
    </source>
</reference>
<dbReference type="SUPFAM" id="SSF47336">
    <property type="entry name" value="ACP-like"/>
    <property type="match status" value="1"/>
</dbReference>
<keyword evidence="1" id="KW-0596">Phosphopantetheine</keyword>
<dbReference type="InterPro" id="IPR036736">
    <property type="entry name" value="ACP-like_sf"/>
</dbReference>
<dbReference type="InterPro" id="IPR006162">
    <property type="entry name" value="Ppantetheine_attach_site"/>
</dbReference>